<dbReference type="RefSeq" id="WP_130108327.1">
    <property type="nucleotide sequence ID" value="NZ_CP025782.1"/>
</dbReference>
<keyword evidence="2" id="KW-0614">Plasmid</keyword>
<proteinExistence type="predicted"/>
<evidence type="ECO:0000313" key="2">
    <source>
        <dbReference type="EMBL" id="QBC45851.1"/>
    </source>
</evidence>
<geneLocation type="plasmid" evidence="2 3">
    <name>pl2</name>
</geneLocation>
<dbReference type="GeneID" id="39458549"/>
<protein>
    <submittedName>
        <fullName evidence="2">Uncharacterized protein</fullName>
    </submittedName>
</protein>
<reference evidence="2 3" key="1">
    <citation type="submission" date="2018-01" db="EMBL/GenBank/DDBJ databases">
        <title>Genome sequence of Iodobacter sp. strain PCH194 isolated from Indian Trans-Himalaya.</title>
        <authorList>
            <person name="Kumar V."/>
            <person name="Thakur V."/>
            <person name="Kumar S."/>
            <person name="Singh D."/>
        </authorList>
    </citation>
    <scope>NUCLEOTIDE SEQUENCE [LARGE SCALE GENOMIC DNA]</scope>
    <source>
        <strain evidence="2 3">PCH194</strain>
        <plasmid evidence="2 3">pl2</plasmid>
    </source>
</reference>
<dbReference type="Proteomes" id="UP000515917">
    <property type="component" value="Plasmid pl2"/>
</dbReference>
<name>A0A7G3GEM9_9NEIS</name>
<sequence>MPDKAWSLVFAFMSGLSKDRPHEITKDKLDALEKIALVIRLYHGENGAHGVHIYEANMKAAAMGKPTVAPGYEYQLAPFAKYIEAACWIINPDFIQLPDRQNDESEPDQKYSYIRPAHSGSEQFSRL</sequence>
<organism evidence="2 3">
    <name type="scientific">Iodobacter fluviatilis</name>
    <dbReference type="NCBI Taxonomy" id="537"/>
    <lineage>
        <taxon>Bacteria</taxon>
        <taxon>Pseudomonadati</taxon>
        <taxon>Pseudomonadota</taxon>
        <taxon>Betaproteobacteria</taxon>
        <taxon>Neisseriales</taxon>
        <taxon>Chitinibacteraceae</taxon>
        <taxon>Iodobacter</taxon>
    </lineage>
</organism>
<keyword evidence="3" id="KW-1185">Reference proteome</keyword>
<accession>A0A7G3GEM9</accession>
<feature type="region of interest" description="Disordered" evidence="1">
    <location>
        <begin position="99"/>
        <end position="127"/>
    </location>
</feature>
<dbReference type="KEGG" id="ifl:C1H71_20120"/>
<gene>
    <name evidence="2" type="ORF">C1H71_20120</name>
</gene>
<dbReference type="AlphaFoldDB" id="A0A7G3GEM9"/>
<feature type="compositionally biased region" description="Basic and acidic residues" evidence="1">
    <location>
        <begin position="100"/>
        <end position="109"/>
    </location>
</feature>
<evidence type="ECO:0000313" key="3">
    <source>
        <dbReference type="Proteomes" id="UP000515917"/>
    </source>
</evidence>
<dbReference type="EMBL" id="CP025782">
    <property type="protein sequence ID" value="QBC45851.1"/>
    <property type="molecule type" value="Genomic_DNA"/>
</dbReference>
<evidence type="ECO:0000256" key="1">
    <source>
        <dbReference type="SAM" id="MobiDB-lite"/>
    </source>
</evidence>